<keyword evidence="2" id="KW-1133">Transmembrane helix</keyword>
<dbReference type="InterPro" id="IPR036410">
    <property type="entry name" value="HSP_DnaJ_Cys-rich_dom_sf"/>
</dbReference>
<evidence type="ECO:0000256" key="2">
    <source>
        <dbReference type="SAM" id="Phobius"/>
    </source>
</evidence>
<keyword evidence="2" id="KW-0812">Transmembrane</keyword>
<feature type="transmembrane region" description="Helical" evidence="2">
    <location>
        <begin position="111"/>
        <end position="130"/>
    </location>
</feature>
<keyword evidence="2" id="KW-0472">Membrane</keyword>
<dbReference type="Proteomes" id="UP001489004">
    <property type="component" value="Unassembled WGS sequence"/>
</dbReference>
<evidence type="ECO:0000256" key="1">
    <source>
        <dbReference type="SAM" id="MobiDB-lite"/>
    </source>
</evidence>
<feature type="region of interest" description="Disordered" evidence="1">
    <location>
        <begin position="1"/>
        <end position="20"/>
    </location>
</feature>
<keyword evidence="4" id="KW-1185">Reference proteome</keyword>
<reference evidence="3 4" key="1">
    <citation type="journal article" date="2024" name="Nat. Commun.">
        <title>Phylogenomics reveals the evolutionary origins of lichenization in chlorophyte algae.</title>
        <authorList>
            <person name="Puginier C."/>
            <person name="Libourel C."/>
            <person name="Otte J."/>
            <person name="Skaloud P."/>
            <person name="Haon M."/>
            <person name="Grisel S."/>
            <person name="Petersen M."/>
            <person name="Berrin J.G."/>
            <person name="Delaux P.M."/>
            <person name="Dal Grande F."/>
            <person name="Keller J."/>
        </authorList>
    </citation>
    <scope>NUCLEOTIDE SEQUENCE [LARGE SCALE GENOMIC DNA]</scope>
    <source>
        <strain evidence="3 4">SAG 2043</strain>
    </source>
</reference>
<protein>
    <submittedName>
        <fullName evidence="3">Uncharacterized protein</fullName>
    </submittedName>
</protein>
<evidence type="ECO:0000313" key="4">
    <source>
        <dbReference type="Proteomes" id="UP001489004"/>
    </source>
</evidence>
<dbReference type="PANTHER" id="PTHR15852">
    <property type="entry name" value="PLASTID TRANSCRIPTIONALLY ACTIVE PROTEIN"/>
    <property type="match status" value="1"/>
</dbReference>
<sequence>MSSSAGRNEGDGSNSSNADSSALPADFCLIESRETVKDFSSMQLAEINESIQSRRNRIFLLMEEVRRLRIQQRLKGESHTKEEDVQVEPYPSVVPFLPPLTDKTVKDYYRFYLSAVSLTVLFGGVLAPVLEVKLGLGGTSYADFIQRVHLPSQLSQVDPIVASFCGGAVGVLSALFVVEMNNAKAQAKRRCFYCEGTGYLTCGNCVGRGALVSAAGNAADACSYCSGTGKVMCTACLCTGKALATEHDPRMDPFN</sequence>
<dbReference type="EMBL" id="JALJOR010000007">
    <property type="protein sequence ID" value="KAK9814259.1"/>
    <property type="molecule type" value="Genomic_DNA"/>
</dbReference>
<name>A0AAW1Q293_9CHLO</name>
<dbReference type="AlphaFoldDB" id="A0AAW1Q293"/>
<feature type="transmembrane region" description="Helical" evidence="2">
    <location>
        <begin position="160"/>
        <end position="180"/>
    </location>
</feature>
<proteinExistence type="predicted"/>
<accession>A0AAW1Q293</accession>
<organism evidence="3 4">
    <name type="scientific">[Myrmecia] bisecta</name>
    <dbReference type="NCBI Taxonomy" id="41462"/>
    <lineage>
        <taxon>Eukaryota</taxon>
        <taxon>Viridiplantae</taxon>
        <taxon>Chlorophyta</taxon>
        <taxon>core chlorophytes</taxon>
        <taxon>Trebouxiophyceae</taxon>
        <taxon>Trebouxiales</taxon>
        <taxon>Trebouxiaceae</taxon>
        <taxon>Myrmecia</taxon>
    </lineage>
</organism>
<dbReference type="SUPFAM" id="SSF57938">
    <property type="entry name" value="DnaJ/Hsp40 cysteine-rich domain"/>
    <property type="match status" value="1"/>
</dbReference>
<evidence type="ECO:0000313" key="3">
    <source>
        <dbReference type="EMBL" id="KAK9814259.1"/>
    </source>
</evidence>
<dbReference type="PANTHER" id="PTHR15852:SF8">
    <property type="entry name" value="PROTEIN ORANGE-LIKE, CHLOROPLASTIC"/>
    <property type="match status" value="1"/>
</dbReference>
<gene>
    <name evidence="3" type="ORF">WJX72_003045</name>
</gene>
<feature type="compositionally biased region" description="Low complexity" evidence="1">
    <location>
        <begin position="11"/>
        <end position="20"/>
    </location>
</feature>
<comment type="caution">
    <text evidence="3">The sequence shown here is derived from an EMBL/GenBank/DDBJ whole genome shotgun (WGS) entry which is preliminary data.</text>
</comment>